<dbReference type="OrthoDB" id="7505659at2"/>
<dbReference type="Pfam" id="PF00440">
    <property type="entry name" value="TetR_N"/>
    <property type="match status" value="1"/>
</dbReference>
<feature type="DNA-binding region" description="H-T-H motif" evidence="5">
    <location>
        <begin position="42"/>
        <end position="61"/>
    </location>
</feature>
<dbReference type="RefSeq" id="WP_120041165.1">
    <property type="nucleotide sequence ID" value="NZ_QZFU01000018.1"/>
</dbReference>
<dbReference type="PANTHER" id="PTHR30055">
    <property type="entry name" value="HTH-TYPE TRANSCRIPTIONAL REGULATOR RUTR"/>
    <property type="match status" value="1"/>
</dbReference>
<feature type="region of interest" description="Disordered" evidence="6">
    <location>
        <begin position="1"/>
        <end position="21"/>
    </location>
</feature>
<accession>A0A3A4KKM6</accession>
<sequence length="209" mass="22715">MKPPTAPRRSGRRERPDGRSRREELIKAAAALFAAHGYRDTSLADIAARVGVTQQALLYYFGSKAGLLHAVIDARDGESVRFATELATLGGVRALDRIPEFAERNIADPDLARLFAVLVAENLTPGDLAHDHFVQRYRNLRGIIASMIEAGLRSGEFRAAVSPELKAVEIVAFIEGVNAQWLLDPDAIDLAAVTTAFTRDLIKTLTAAP</sequence>
<dbReference type="AlphaFoldDB" id="A0A3A4KKM6"/>
<dbReference type="EMBL" id="QZFU01000018">
    <property type="protein sequence ID" value="RJO75612.1"/>
    <property type="molecule type" value="Genomic_DNA"/>
</dbReference>
<dbReference type="GO" id="GO:0003700">
    <property type="term" value="F:DNA-binding transcription factor activity"/>
    <property type="evidence" value="ECO:0007669"/>
    <property type="project" value="TreeGrafter"/>
</dbReference>
<dbReference type="PROSITE" id="PS50977">
    <property type="entry name" value="HTH_TETR_2"/>
    <property type="match status" value="1"/>
</dbReference>
<dbReference type="SUPFAM" id="SSF46689">
    <property type="entry name" value="Homeodomain-like"/>
    <property type="match status" value="1"/>
</dbReference>
<dbReference type="Gene3D" id="1.10.357.10">
    <property type="entry name" value="Tetracycline Repressor, domain 2"/>
    <property type="match status" value="1"/>
</dbReference>
<evidence type="ECO:0000259" key="7">
    <source>
        <dbReference type="PROSITE" id="PS50977"/>
    </source>
</evidence>
<evidence type="ECO:0000256" key="2">
    <source>
        <dbReference type="ARBA" id="ARBA00023015"/>
    </source>
</evidence>
<dbReference type="Pfam" id="PF13977">
    <property type="entry name" value="TetR_C_6"/>
    <property type="match status" value="1"/>
</dbReference>
<evidence type="ECO:0000256" key="6">
    <source>
        <dbReference type="SAM" id="MobiDB-lite"/>
    </source>
</evidence>
<feature type="domain" description="HTH tetR-type" evidence="7">
    <location>
        <begin position="19"/>
        <end position="79"/>
    </location>
</feature>
<keyword evidence="2" id="KW-0805">Transcription regulation</keyword>
<evidence type="ECO:0000313" key="8">
    <source>
        <dbReference type="EMBL" id="RJO75612.1"/>
    </source>
</evidence>
<dbReference type="InterPro" id="IPR009057">
    <property type="entry name" value="Homeodomain-like_sf"/>
</dbReference>
<dbReference type="InterPro" id="IPR036271">
    <property type="entry name" value="Tet_transcr_reg_TetR-rel_C_sf"/>
</dbReference>
<dbReference type="GO" id="GO:0000976">
    <property type="term" value="F:transcription cis-regulatory region binding"/>
    <property type="evidence" value="ECO:0007669"/>
    <property type="project" value="TreeGrafter"/>
</dbReference>
<name>A0A3A4KKM6_9NOCA</name>
<keyword evidence="4" id="KW-0804">Transcription</keyword>
<dbReference type="PANTHER" id="PTHR30055:SF234">
    <property type="entry name" value="HTH-TYPE TRANSCRIPTIONAL REGULATOR BETI"/>
    <property type="match status" value="1"/>
</dbReference>
<reference evidence="8 9" key="1">
    <citation type="submission" date="2018-09" db="EMBL/GenBank/DDBJ databases">
        <title>YIM PH21274 draft genome.</title>
        <authorList>
            <person name="Miao C."/>
        </authorList>
    </citation>
    <scope>NUCLEOTIDE SEQUENCE [LARGE SCALE GENOMIC DNA]</scope>
    <source>
        <strain evidence="8 9">YIM PH 21724</strain>
    </source>
</reference>
<dbReference type="InterPro" id="IPR001647">
    <property type="entry name" value="HTH_TetR"/>
</dbReference>
<dbReference type="InterPro" id="IPR039538">
    <property type="entry name" value="BetI_C"/>
</dbReference>
<dbReference type="InterPro" id="IPR050109">
    <property type="entry name" value="HTH-type_TetR-like_transc_reg"/>
</dbReference>
<comment type="caution">
    <text evidence="8">The sequence shown here is derived from an EMBL/GenBank/DDBJ whole genome shotgun (WGS) entry which is preliminary data.</text>
</comment>
<evidence type="ECO:0000313" key="9">
    <source>
        <dbReference type="Proteomes" id="UP000266677"/>
    </source>
</evidence>
<proteinExistence type="predicted"/>
<evidence type="ECO:0000256" key="3">
    <source>
        <dbReference type="ARBA" id="ARBA00023125"/>
    </source>
</evidence>
<keyword evidence="3 5" id="KW-0238">DNA-binding</keyword>
<dbReference type="PRINTS" id="PR00455">
    <property type="entry name" value="HTHTETR"/>
</dbReference>
<dbReference type="SUPFAM" id="SSF48498">
    <property type="entry name" value="Tetracyclin repressor-like, C-terminal domain"/>
    <property type="match status" value="1"/>
</dbReference>
<gene>
    <name evidence="8" type="ORF">D5S18_14400</name>
</gene>
<organism evidence="8 9">
    <name type="scientific">Nocardia panacis</name>
    <dbReference type="NCBI Taxonomy" id="2340916"/>
    <lineage>
        <taxon>Bacteria</taxon>
        <taxon>Bacillati</taxon>
        <taxon>Actinomycetota</taxon>
        <taxon>Actinomycetes</taxon>
        <taxon>Mycobacteriales</taxon>
        <taxon>Nocardiaceae</taxon>
        <taxon>Nocardia</taxon>
    </lineage>
</organism>
<evidence type="ECO:0000256" key="1">
    <source>
        <dbReference type="ARBA" id="ARBA00022491"/>
    </source>
</evidence>
<keyword evidence="9" id="KW-1185">Reference proteome</keyword>
<dbReference type="Proteomes" id="UP000266677">
    <property type="component" value="Unassembled WGS sequence"/>
</dbReference>
<evidence type="ECO:0000256" key="4">
    <source>
        <dbReference type="ARBA" id="ARBA00023163"/>
    </source>
</evidence>
<evidence type="ECO:0000256" key="5">
    <source>
        <dbReference type="PROSITE-ProRule" id="PRU00335"/>
    </source>
</evidence>
<keyword evidence="1" id="KW-0678">Repressor</keyword>
<protein>
    <submittedName>
        <fullName evidence="8">TetR/AcrR family transcriptional regulator</fullName>
    </submittedName>
</protein>